<dbReference type="AlphaFoldDB" id="A0AAW0WWT1"/>
<proteinExistence type="predicted"/>
<dbReference type="GO" id="GO:0005811">
    <property type="term" value="C:lipid droplet"/>
    <property type="evidence" value="ECO:0007669"/>
    <property type="project" value="TreeGrafter"/>
</dbReference>
<dbReference type="InterPro" id="IPR051276">
    <property type="entry name" value="Saccharopine_DH-like_oxidrdct"/>
</dbReference>
<organism evidence="2 3">
    <name type="scientific">Cherax quadricarinatus</name>
    <name type="common">Australian red claw crayfish</name>
    <dbReference type="NCBI Taxonomy" id="27406"/>
    <lineage>
        <taxon>Eukaryota</taxon>
        <taxon>Metazoa</taxon>
        <taxon>Ecdysozoa</taxon>
        <taxon>Arthropoda</taxon>
        <taxon>Crustacea</taxon>
        <taxon>Multicrustacea</taxon>
        <taxon>Malacostraca</taxon>
        <taxon>Eumalacostraca</taxon>
        <taxon>Eucarida</taxon>
        <taxon>Decapoda</taxon>
        <taxon>Pleocyemata</taxon>
        <taxon>Astacidea</taxon>
        <taxon>Parastacoidea</taxon>
        <taxon>Parastacidae</taxon>
        <taxon>Cherax</taxon>
    </lineage>
</organism>
<protein>
    <recommendedName>
        <fullName evidence="4">Saccharopine dehydrogenase</fullName>
    </recommendedName>
</protein>
<keyword evidence="3" id="KW-1185">Reference proteome</keyword>
<sequence>GILHKNDKLGLWGIFLPTDEPVVYRTQRYRFDELQQRPIQFQQFFATRSFFQAVGMLLGMVYFAFMCYFGWTRNLLFKYPEIMTAGVFKHAGADREKLKGVKFTATLIGHGWSQQLLAASDQHVDPPDSSLLVTVSGPDPAYAATSLMMVATAMTILREKSLCTGKGGVMTPGVAFANTKLIDRIVERGMTVSVVKE</sequence>
<evidence type="ECO:0008006" key="4">
    <source>
        <dbReference type="Google" id="ProtNLM"/>
    </source>
</evidence>
<keyword evidence="1" id="KW-1133">Transmembrane helix</keyword>
<dbReference type="GO" id="GO:0005886">
    <property type="term" value="C:plasma membrane"/>
    <property type="evidence" value="ECO:0007669"/>
    <property type="project" value="TreeGrafter"/>
</dbReference>
<dbReference type="PANTHER" id="PTHR12286">
    <property type="entry name" value="SACCHAROPINE DEHYDROGENASE-LIKE OXIDOREDUCTASE"/>
    <property type="match status" value="1"/>
</dbReference>
<evidence type="ECO:0000256" key="1">
    <source>
        <dbReference type="SAM" id="Phobius"/>
    </source>
</evidence>
<gene>
    <name evidence="2" type="ORF">OTU49_005372</name>
</gene>
<dbReference type="GO" id="GO:0005739">
    <property type="term" value="C:mitochondrion"/>
    <property type="evidence" value="ECO:0007669"/>
    <property type="project" value="TreeGrafter"/>
</dbReference>
<feature type="transmembrane region" description="Helical" evidence="1">
    <location>
        <begin position="50"/>
        <end position="71"/>
    </location>
</feature>
<accession>A0AAW0WWT1</accession>
<feature type="non-terminal residue" evidence="2">
    <location>
        <position position="1"/>
    </location>
</feature>
<evidence type="ECO:0000313" key="3">
    <source>
        <dbReference type="Proteomes" id="UP001445076"/>
    </source>
</evidence>
<name>A0AAW0WWT1_CHEQU</name>
<keyword evidence="1" id="KW-0472">Membrane</keyword>
<evidence type="ECO:0000313" key="2">
    <source>
        <dbReference type="EMBL" id="KAK8735410.1"/>
    </source>
</evidence>
<dbReference type="GO" id="GO:0009247">
    <property type="term" value="P:glycolipid biosynthetic process"/>
    <property type="evidence" value="ECO:0007669"/>
    <property type="project" value="TreeGrafter"/>
</dbReference>
<dbReference type="Proteomes" id="UP001445076">
    <property type="component" value="Unassembled WGS sequence"/>
</dbReference>
<keyword evidence="1" id="KW-0812">Transmembrane</keyword>
<dbReference type="PANTHER" id="PTHR12286:SF5">
    <property type="entry name" value="SACCHAROPINE DEHYDROGENASE-LIKE OXIDOREDUCTASE"/>
    <property type="match status" value="1"/>
</dbReference>
<reference evidence="2 3" key="1">
    <citation type="journal article" date="2024" name="BMC Genomics">
        <title>Genome assembly of redclaw crayfish (Cherax quadricarinatus) provides insights into its immune adaptation and hypoxia tolerance.</title>
        <authorList>
            <person name="Liu Z."/>
            <person name="Zheng J."/>
            <person name="Li H."/>
            <person name="Fang K."/>
            <person name="Wang S."/>
            <person name="He J."/>
            <person name="Zhou D."/>
            <person name="Weng S."/>
            <person name="Chi M."/>
            <person name="Gu Z."/>
            <person name="He J."/>
            <person name="Li F."/>
            <person name="Wang M."/>
        </authorList>
    </citation>
    <scope>NUCLEOTIDE SEQUENCE [LARGE SCALE GENOMIC DNA]</scope>
    <source>
        <strain evidence="2">ZL_2023a</strain>
    </source>
</reference>
<comment type="caution">
    <text evidence="2">The sequence shown here is derived from an EMBL/GenBank/DDBJ whole genome shotgun (WGS) entry which is preliminary data.</text>
</comment>
<dbReference type="EMBL" id="JARKIK010000047">
    <property type="protein sequence ID" value="KAK8735410.1"/>
    <property type="molecule type" value="Genomic_DNA"/>
</dbReference>